<dbReference type="AlphaFoldDB" id="A0A0V1FA82"/>
<keyword evidence="2" id="KW-1185">Reference proteome</keyword>
<name>A0A0V1FA82_TRIPS</name>
<dbReference type="EMBL" id="JYDT01000158">
    <property type="protein sequence ID" value="KRY82888.1"/>
    <property type="molecule type" value="Genomic_DNA"/>
</dbReference>
<gene>
    <name evidence="1" type="ORF">T4D_12915</name>
</gene>
<accession>A0A0V1FA82</accession>
<comment type="caution">
    <text evidence="1">The sequence shown here is derived from an EMBL/GenBank/DDBJ whole genome shotgun (WGS) entry which is preliminary data.</text>
</comment>
<sequence length="81" mass="9612">MNEQNMRQENLEIAIRMFCNDEKSLIIRRQNCQYVCSVERIRYHHCALFSLNQPSGGRFCMIECSWLFDQNEKAQVGVAEH</sequence>
<dbReference type="OrthoDB" id="10490793at2759"/>
<evidence type="ECO:0000313" key="1">
    <source>
        <dbReference type="EMBL" id="KRY82888.1"/>
    </source>
</evidence>
<evidence type="ECO:0000313" key="2">
    <source>
        <dbReference type="Proteomes" id="UP000054995"/>
    </source>
</evidence>
<organism evidence="1 2">
    <name type="scientific">Trichinella pseudospiralis</name>
    <name type="common">Parasitic roundworm</name>
    <dbReference type="NCBI Taxonomy" id="6337"/>
    <lineage>
        <taxon>Eukaryota</taxon>
        <taxon>Metazoa</taxon>
        <taxon>Ecdysozoa</taxon>
        <taxon>Nematoda</taxon>
        <taxon>Enoplea</taxon>
        <taxon>Dorylaimia</taxon>
        <taxon>Trichinellida</taxon>
        <taxon>Trichinellidae</taxon>
        <taxon>Trichinella</taxon>
    </lineage>
</organism>
<proteinExistence type="predicted"/>
<dbReference type="Proteomes" id="UP000054995">
    <property type="component" value="Unassembled WGS sequence"/>
</dbReference>
<protein>
    <submittedName>
        <fullName evidence="1">Uncharacterized protein</fullName>
    </submittedName>
</protein>
<reference evidence="1 2" key="1">
    <citation type="submission" date="2015-01" db="EMBL/GenBank/DDBJ databases">
        <title>Evolution of Trichinella species and genotypes.</title>
        <authorList>
            <person name="Korhonen P.K."/>
            <person name="Edoardo P."/>
            <person name="Giuseppe L.R."/>
            <person name="Gasser R.B."/>
        </authorList>
    </citation>
    <scope>NUCLEOTIDE SEQUENCE [LARGE SCALE GENOMIC DNA]</scope>
    <source>
        <strain evidence="1">ISS470</strain>
    </source>
</reference>